<dbReference type="Proteomes" id="UP001283361">
    <property type="component" value="Unassembled WGS sequence"/>
</dbReference>
<evidence type="ECO:0000313" key="2">
    <source>
        <dbReference type="Proteomes" id="UP001283361"/>
    </source>
</evidence>
<keyword evidence="2" id="KW-1185">Reference proteome</keyword>
<evidence type="ECO:0000313" key="1">
    <source>
        <dbReference type="EMBL" id="KAK3748020.1"/>
    </source>
</evidence>
<dbReference type="EMBL" id="JAWDGP010006058">
    <property type="protein sequence ID" value="KAK3748020.1"/>
    <property type="molecule type" value="Genomic_DNA"/>
</dbReference>
<name>A0AAE0YJC1_9GAST</name>
<reference evidence="1" key="1">
    <citation type="journal article" date="2023" name="G3 (Bethesda)">
        <title>A reference genome for the long-term kleptoplast-retaining sea slug Elysia crispata morphotype clarki.</title>
        <authorList>
            <person name="Eastman K.E."/>
            <person name="Pendleton A.L."/>
            <person name="Shaikh M.A."/>
            <person name="Suttiyut T."/>
            <person name="Ogas R."/>
            <person name="Tomko P."/>
            <person name="Gavelis G."/>
            <person name="Widhalm J.R."/>
            <person name="Wisecaver J.H."/>
        </authorList>
    </citation>
    <scope>NUCLEOTIDE SEQUENCE</scope>
    <source>
        <strain evidence="1">ECLA1</strain>
    </source>
</reference>
<dbReference type="AlphaFoldDB" id="A0AAE0YJC1"/>
<comment type="caution">
    <text evidence="1">The sequence shown here is derived from an EMBL/GenBank/DDBJ whole genome shotgun (WGS) entry which is preliminary data.</text>
</comment>
<gene>
    <name evidence="1" type="ORF">RRG08_029876</name>
</gene>
<sequence length="117" mass="12867">MGTVRALSSLQIKADSIFHSGLRQQLSNLPGGKCGPDKSCTRTGQSSARNVRQRPCRLIGHCSRYVLFVTDGFMVFHHLAQDLVLQRSALPGHLVYSIGSSLPKDWVEVGIVYGEKQ</sequence>
<proteinExistence type="predicted"/>
<accession>A0AAE0YJC1</accession>
<protein>
    <submittedName>
        <fullName evidence="1">Uncharacterized protein</fullName>
    </submittedName>
</protein>
<organism evidence="1 2">
    <name type="scientific">Elysia crispata</name>
    <name type="common">lettuce slug</name>
    <dbReference type="NCBI Taxonomy" id="231223"/>
    <lineage>
        <taxon>Eukaryota</taxon>
        <taxon>Metazoa</taxon>
        <taxon>Spiralia</taxon>
        <taxon>Lophotrochozoa</taxon>
        <taxon>Mollusca</taxon>
        <taxon>Gastropoda</taxon>
        <taxon>Heterobranchia</taxon>
        <taxon>Euthyneura</taxon>
        <taxon>Panpulmonata</taxon>
        <taxon>Sacoglossa</taxon>
        <taxon>Placobranchoidea</taxon>
        <taxon>Plakobranchidae</taxon>
        <taxon>Elysia</taxon>
    </lineage>
</organism>